<dbReference type="AlphaFoldDB" id="A0A0N4Z9F6"/>
<sequence>MKITHNIFNGTVQNIFLIILLIWDKVNGRYMLTNDLGQDFEINDQIFNYNDLIFHDEPLVPKNKMDNNQLMIVNSEITKDDHPVKVPRETKFDLPESEGMIENKFENA</sequence>
<evidence type="ECO:0000313" key="1">
    <source>
        <dbReference type="Proteomes" id="UP000038045"/>
    </source>
</evidence>
<protein>
    <submittedName>
        <fullName evidence="2">Uncharacterized protein</fullName>
    </submittedName>
</protein>
<accession>A0A0N4Z9F6</accession>
<keyword evidence="1" id="KW-1185">Reference proteome</keyword>
<evidence type="ECO:0000313" key="2">
    <source>
        <dbReference type="WBParaSite" id="PTRK_0000394500.1"/>
    </source>
</evidence>
<organism evidence="1 2">
    <name type="scientific">Parastrongyloides trichosuri</name>
    <name type="common">Possum-specific nematode worm</name>
    <dbReference type="NCBI Taxonomy" id="131310"/>
    <lineage>
        <taxon>Eukaryota</taxon>
        <taxon>Metazoa</taxon>
        <taxon>Ecdysozoa</taxon>
        <taxon>Nematoda</taxon>
        <taxon>Chromadorea</taxon>
        <taxon>Rhabditida</taxon>
        <taxon>Tylenchina</taxon>
        <taxon>Panagrolaimomorpha</taxon>
        <taxon>Strongyloidoidea</taxon>
        <taxon>Strongyloididae</taxon>
        <taxon>Parastrongyloides</taxon>
    </lineage>
</organism>
<dbReference type="WBParaSite" id="PTRK_0000394500.1">
    <property type="protein sequence ID" value="PTRK_0000394500.1"/>
    <property type="gene ID" value="PTRK_0000394500"/>
</dbReference>
<name>A0A0N4Z9F6_PARTI</name>
<reference evidence="2" key="1">
    <citation type="submission" date="2017-02" db="UniProtKB">
        <authorList>
            <consortium name="WormBaseParasite"/>
        </authorList>
    </citation>
    <scope>IDENTIFICATION</scope>
</reference>
<proteinExistence type="predicted"/>
<dbReference type="Proteomes" id="UP000038045">
    <property type="component" value="Unplaced"/>
</dbReference>